<sequence length="176" mass="19435">MVNGQAHALKEMLARFDFDLDGSISRDEFAEIAKDAWVQSYLRYLGIEMPSVDTFFNMLGGVDEHGTVAIDRFVDGCMRLRGEAKSIHLNQLLYEVKCLDLSSVHSAVSAMRHELSIVKKYLENRVTIEAFDDESHNPKGNDMRAKPGAVASSGGVFLCTSIVPTEPTVPSHMTLG</sequence>
<evidence type="ECO:0000313" key="3">
    <source>
        <dbReference type="Proteomes" id="UP001189429"/>
    </source>
</evidence>
<protein>
    <recommendedName>
        <fullName evidence="1">EF-hand domain-containing protein</fullName>
    </recommendedName>
</protein>
<dbReference type="InterPro" id="IPR002048">
    <property type="entry name" value="EF_hand_dom"/>
</dbReference>
<evidence type="ECO:0000313" key="2">
    <source>
        <dbReference type="EMBL" id="CAK0790159.1"/>
    </source>
</evidence>
<dbReference type="InterPro" id="IPR011992">
    <property type="entry name" value="EF-hand-dom_pair"/>
</dbReference>
<feature type="domain" description="EF-hand" evidence="1">
    <location>
        <begin position="4"/>
        <end position="39"/>
    </location>
</feature>
<organism evidence="2 3">
    <name type="scientific">Prorocentrum cordatum</name>
    <dbReference type="NCBI Taxonomy" id="2364126"/>
    <lineage>
        <taxon>Eukaryota</taxon>
        <taxon>Sar</taxon>
        <taxon>Alveolata</taxon>
        <taxon>Dinophyceae</taxon>
        <taxon>Prorocentrales</taxon>
        <taxon>Prorocentraceae</taxon>
        <taxon>Prorocentrum</taxon>
    </lineage>
</organism>
<reference evidence="2" key="1">
    <citation type="submission" date="2023-10" db="EMBL/GenBank/DDBJ databases">
        <authorList>
            <person name="Chen Y."/>
            <person name="Shah S."/>
            <person name="Dougan E. K."/>
            <person name="Thang M."/>
            <person name="Chan C."/>
        </authorList>
    </citation>
    <scope>NUCLEOTIDE SEQUENCE [LARGE SCALE GENOMIC DNA]</scope>
</reference>
<dbReference type="EMBL" id="CAUYUJ010000370">
    <property type="protein sequence ID" value="CAK0790159.1"/>
    <property type="molecule type" value="Genomic_DNA"/>
</dbReference>
<proteinExistence type="predicted"/>
<dbReference type="Gene3D" id="1.10.238.10">
    <property type="entry name" value="EF-hand"/>
    <property type="match status" value="1"/>
</dbReference>
<name>A0ABN9PBU9_9DINO</name>
<comment type="caution">
    <text evidence="2">The sequence shown here is derived from an EMBL/GenBank/DDBJ whole genome shotgun (WGS) entry which is preliminary data.</text>
</comment>
<dbReference type="PROSITE" id="PS50222">
    <property type="entry name" value="EF_HAND_2"/>
    <property type="match status" value="1"/>
</dbReference>
<keyword evidence="3" id="KW-1185">Reference proteome</keyword>
<evidence type="ECO:0000259" key="1">
    <source>
        <dbReference type="PROSITE" id="PS50222"/>
    </source>
</evidence>
<dbReference type="SUPFAM" id="SSF47473">
    <property type="entry name" value="EF-hand"/>
    <property type="match status" value="1"/>
</dbReference>
<dbReference type="Proteomes" id="UP001189429">
    <property type="component" value="Unassembled WGS sequence"/>
</dbReference>
<accession>A0ABN9PBU9</accession>
<gene>
    <name evidence="2" type="ORF">PCOR1329_LOCUS1515</name>
</gene>